<keyword evidence="1" id="KW-0472">Membrane</keyword>
<keyword evidence="1" id="KW-0812">Transmembrane</keyword>
<keyword evidence="3" id="KW-1185">Reference proteome</keyword>
<protein>
    <submittedName>
        <fullName evidence="2">Uncharacterized protein</fullName>
    </submittedName>
</protein>
<accession>A0A940YDC2</accession>
<sequence length="80" mass="8455">MARQSTLTMTAVLSQRGLADVPPLGPLLGEMAVWDPSDDLMRDPAQAFEEADRQVVRILSGISLLGLVLVAVVAIGQLVA</sequence>
<comment type="caution">
    <text evidence="2">The sequence shown here is derived from an EMBL/GenBank/DDBJ whole genome shotgun (WGS) entry which is preliminary data.</text>
</comment>
<evidence type="ECO:0000256" key="1">
    <source>
        <dbReference type="SAM" id="Phobius"/>
    </source>
</evidence>
<keyword evidence="1" id="KW-1133">Transmembrane helix</keyword>
<evidence type="ECO:0000313" key="2">
    <source>
        <dbReference type="EMBL" id="MBQ0931061.1"/>
    </source>
</evidence>
<name>A0A940YDC2_9BURK</name>
<feature type="transmembrane region" description="Helical" evidence="1">
    <location>
        <begin position="58"/>
        <end position="79"/>
    </location>
</feature>
<dbReference type="RefSeq" id="WP_210854052.1">
    <property type="nucleotide sequence ID" value="NZ_JAGQDD010000007.1"/>
</dbReference>
<dbReference type="Proteomes" id="UP000676246">
    <property type="component" value="Unassembled WGS sequence"/>
</dbReference>
<gene>
    <name evidence="2" type="ORF">KAK03_11240</name>
</gene>
<dbReference type="AlphaFoldDB" id="A0A940YDC2"/>
<proteinExistence type="predicted"/>
<evidence type="ECO:0000313" key="3">
    <source>
        <dbReference type="Proteomes" id="UP000676246"/>
    </source>
</evidence>
<reference evidence="2 3" key="1">
    <citation type="submission" date="2021-04" db="EMBL/GenBank/DDBJ databases">
        <title>The genome sequence of Ideonella sp. 3Y2.</title>
        <authorList>
            <person name="Liu Y."/>
        </authorList>
    </citation>
    <scope>NUCLEOTIDE SEQUENCE [LARGE SCALE GENOMIC DNA]</scope>
    <source>
        <strain evidence="2 3">3Y2</strain>
    </source>
</reference>
<organism evidence="2 3">
    <name type="scientific">Ideonella alba</name>
    <dbReference type="NCBI Taxonomy" id="2824118"/>
    <lineage>
        <taxon>Bacteria</taxon>
        <taxon>Pseudomonadati</taxon>
        <taxon>Pseudomonadota</taxon>
        <taxon>Betaproteobacteria</taxon>
        <taxon>Burkholderiales</taxon>
        <taxon>Sphaerotilaceae</taxon>
        <taxon>Ideonella</taxon>
    </lineage>
</organism>
<dbReference type="EMBL" id="JAGQDD010000007">
    <property type="protein sequence ID" value="MBQ0931061.1"/>
    <property type="molecule type" value="Genomic_DNA"/>
</dbReference>